<dbReference type="Pfam" id="PF14223">
    <property type="entry name" value="Retrotran_gag_2"/>
    <property type="match status" value="1"/>
</dbReference>
<keyword evidence="2" id="KW-1185">Reference proteome</keyword>
<organism evidence="1 2">
    <name type="scientific">Gossypium raimondii</name>
    <name type="common">Peruvian cotton</name>
    <name type="synonym">Gossypium klotzschianum subsp. raimondii</name>
    <dbReference type="NCBI Taxonomy" id="29730"/>
    <lineage>
        <taxon>Eukaryota</taxon>
        <taxon>Viridiplantae</taxon>
        <taxon>Streptophyta</taxon>
        <taxon>Embryophyta</taxon>
        <taxon>Tracheophyta</taxon>
        <taxon>Spermatophyta</taxon>
        <taxon>Magnoliopsida</taxon>
        <taxon>eudicotyledons</taxon>
        <taxon>Gunneridae</taxon>
        <taxon>Pentapetalae</taxon>
        <taxon>rosids</taxon>
        <taxon>malvids</taxon>
        <taxon>Malvales</taxon>
        <taxon>Malvaceae</taxon>
        <taxon>Malvoideae</taxon>
        <taxon>Gossypium</taxon>
    </lineage>
</organism>
<evidence type="ECO:0000313" key="1">
    <source>
        <dbReference type="EMBL" id="KJB10734.1"/>
    </source>
</evidence>
<accession>A0A0D2PV74</accession>
<dbReference type="Proteomes" id="UP000032304">
    <property type="component" value="Chromosome 1"/>
</dbReference>
<protein>
    <recommendedName>
        <fullName evidence="3">Reverse transcriptase Ty1/copia-type domain-containing protein</fullName>
    </recommendedName>
</protein>
<dbReference type="Gramene" id="KJB10734">
    <property type="protein sequence ID" value="KJB10734"/>
    <property type="gene ID" value="B456_001G219800"/>
</dbReference>
<gene>
    <name evidence="1" type="ORF">B456_001G219800</name>
</gene>
<evidence type="ECO:0008006" key="3">
    <source>
        <dbReference type="Google" id="ProtNLM"/>
    </source>
</evidence>
<dbReference type="EMBL" id="CM001740">
    <property type="protein sequence ID" value="KJB10734.1"/>
    <property type="molecule type" value="Genomic_DNA"/>
</dbReference>
<dbReference type="AlphaFoldDB" id="A0A0D2PV74"/>
<dbReference type="STRING" id="29730.A0A0D2PV74"/>
<dbReference type="PANTHER" id="PTHR47481:SF21">
    <property type="entry name" value="BASIC-LEUCINE ZIPPER TRANSCRIPTION FACTOR Q-RELATED"/>
    <property type="match status" value="1"/>
</dbReference>
<dbReference type="eggNOG" id="KOG0017">
    <property type="taxonomic scope" value="Eukaryota"/>
</dbReference>
<name>A0A0D2PV74_GOSRA</name>
<sequence>MTMLLDGHGLMGHLTGATPPPPTTILTNDVNQENLTYKTLLLPLLSLPILQKQTWILWHTLHANKSHTRIYSLKDQLTDRVIKGLKGVFQYLLEIKMISDELAIVGAPISYEELTVNILSGLNSDFKKVSASIRTCDTPVEYEVLFKSFLTMNRFSNMKIKATHTLLQELWLQKLH</sequence>
<evidence type="ECO:0000313" key="2">
    <source>
        <dbReference type="Proteomes" id="UP000032304"/>
    </source>
</evidence>
<reference evidence="1 2" key="1">
    <citation type="journal article" date="2012" name="Nature">
        <title>Repeated polyploidization of Gossypium genomes and the evolution of spinnable cotton fibres.</title>
        <authorList>
            <person name="Paterson A.H."/>
            <person name="Wendel J.F."/>
            <person name="Gundlach H."/>
            <person name="Guo H."/>
            <person name="Jenkins J."/>
            <person name="Jin D."/>
            <person name="Llewellyn D."/>
            <person name="Showmaker K.C."/>
            <person name="Shu S."/>
            <person name="Udall J."/>
            <person name="Yoo M.J."/>
            <person name="Byers R."/>
            <person name="Chen W."/>
            <person name="Doron-Faigenboim A."/>
            <person name="Duke M.V."/>
            <person name="Gong L."/>
            <person name="Grimwood J."/>
            <person name="Grover C."/>
            <person name="Grupp K."/>
            <person name="Hu G."/>
            <person name="Lee T.H."/>
            <person name="Li J."/>
            <person name="Lin L."/>
            <person name="Liu T."/>
            <person name="Marler B.S."/>
            <person name="Page J.T."/>
            <person name="Roberts A.W."/>
            <person name="Romanel E."/>
            <person name="Sanders W.S."/>
            <person name="Szadkowski E."/>
            <person name="Tan X."/>
            <person name="Tang H."/>
            <person name="Xu C."/>
            <person name="Wang J."/>
            <person name="Wang Z."/>
            <person name="Zhang D."/>
            <person name="Zhang L."/>
            <person name="Ashrafi H."/>
            <person name="Bedon F."/>
            <person name="Bowers J.E."/>
            <person name="Brubaker C.L."/>
            <person name="Chee P.W."/>
            <person name="Das S."/>
            <person name="Gingle A.R."/>
            <person name="Haigler C.H."/>
            <person name="Harker D."/>
            <person name="Hoffmann L.V."/>
            <person name="Hovav R."/>
            <person name="Jones D.C."/>
            <person name="Lemke C."/>
            <person name="Mansoor S."/>
            <person name="ur Rahman M."/>
            <person name="Rainville L.N."/>
            <person name="Rambani A."/>
            <person name="Reddy U.K."/>
            <person name="Rong J.K."/>
            <person name="Saranga Y."/>
            <person name="Scheffler B.E."/>
            <person name="Scheffler J.A."/>
            <person name="Stelly D.M."/>
            <person name="Triplett B.A."/>
            <person name="Van Deynze A."/>
            <person name="Vaslin M.F."/>
            <person name="Waghmare V.N."/>
            <person name="Walford S.A."/>
            <person name="Wright R.J."/>
            <person name="Zaki E.A."/>
            <person name="Zhang T."/>
            <person name="Dennis E.S."/>
            <person name="Mayer K.F."/>
            <person name="Peterson D.G."/>
            <person name="Rokhsar D.S."/>
            <person name="Wang X."/>
            <person name="Schmutz J."/>
        </authorList>
    </citation>
    <scope>NUCLEOTIDE SEQUENCE [LARGE SCALE GENOMIC DNA]</scope>
</reference>
<dbReference type="PANTHER" id="PTHR47481">
    <property type="match status" value="1"/>
</dbReference>
<proteinExistence type="predicted"/>
<dbReference type="OMA" id="HVSHARI"/>